<comment type="subcellular location">
    <subcellularLocation>
        <location evidence="1">Cell membrane</location>
        <topology evidence="1">Single-pass membrane protein</topology>
    </subcellularLocation>
</comment>
<keyword evidence="3 6" id="KW-0812">Transmembrane</keyword>
<sequence>MYKQLMVLAMVWLIFMIAMPVQAETIKVEALPMEVTSSYQQKQLLSRQPIELKGPIDGMDFFYTITEQQLDGENKLSFDIRYSKLLIAPSTFSVAVDDVTIESVALTNEQIKNVTVTLPKRALKKGTHKITASFKGLLKEGVCAAPGELGNWLVIEMPSYLSLNNTLSDEITLEEYPASFIPTKKRTSTLIIPNEGSLALHNRALQVAAFLSKQGTANVQIVREGDYNNITGPVILLGAKEQFTTAFAKQVIKEAGNYVQVDVLQQQQSVPVLKMIGDTEERAIQNSEGLVNIKMYEQWHGQKMPLDVLPTFPLEEANYVTFQEIGIQNLELATGKEQSIQYYYSFPKLEKGSKAYMNVKLRKADVIPTTRDERKVELIMYINQVPIAYDLSKLKDDKEGYYNLKLPIPIDALNEKTVTAMHFEVTGFTLSDPCEITNERYWIYIDEHSTISWQPSEEKTGYSLRDFPTVFTEGATIVVPKQKDTADSNALVELYKSLIVNGQVAKTTLQLPTTVSAEELKQPLLLIGDANELEALDKDGVITKLIEKRQQFFIDDDAKNTVMIQENHWAKNKPLILFTLADLPSQKQFFTTLLEVTQNSEIAVQLGDNPLMFSPAQQEQSTQKKNKLSVMALVPIFIIGLLLLIVILYLLAKRKKKA</sequence>
<organism evidence="7">
    <name type="scientific">Metalysinibacillus saudimassiliensis</name>
    <dbReference type="NCBI Taxonomy" id="1461583"/>
    <lineage>
        <taxon>Bacteria</taxon>
        <taxon>Bacillati</taxon>
        <taxon>Bacillota</taxon>
        <taxon>Bacilli</taxon>
        <taxon>Bacillales</taxon>
        <taxon>Caryophanaceae</taxon>
        <taxon>Metalysinibacillus</taxon>
    </lineage>
</organism>
<keyword evidence="2" id="KW-1003">Cell membrane</keyword>
<feature type="transmembrane region" description="Helical" evidence="6">
    <location>
        <begin position="628"/>
        <end position="652"/>
    </location>
</feature>
<dbReference type="Pfam" id="PF03170">
    <property type="entry name" value="BcsB"/>
    <property type="match status" value="1"/>
</dbReference>
<gene>
    <name evidence="7" type="ORF">BN1050_01850</name>
</gene>
<dbReference type="Gene3D" id="2.60.120.260">
    <property type="entry name" value="Galactose-binding domain-like"/>
    <property type="match status" value="2"/>
</dbReference>
<evidence type="ECO:0000256" key="3">
    <source>
        <dbReference type="ARBA" id="ARBA00022692"/>
    </source>
</evidence>
<evidence type="ECO:0000256" key="5">
    <source>
        <dbReference type="ARBA" id="ARBA00023136"/>
    </source>
</evidence>
<dbReference type="EMBL" id="LN483075">
    <property type="protein sequence ID" value="CEA04156.1"/>
    <property type="molecule type" value="Genomic_DNA"/>
</dbReference>
<dbReference type="InterPro" id="IPR018513">
    <property type="entry name" value="Cell_synthase_bac"/>
</dbReference>
<evidence type="ECO:0000313" key="7">
    <source>
        <dbReference type="EMBL" id="CEA04156.1"/>
    </source>
</evidence>
<evidence type="ECO:0000256" key="1">
    <source>
        <dbReference type="ARBA" id="ARBA00004162"/>
    </source>
</evidence>
<dbReference type="AlphaFoldDB" id="A0A078MHN7"/>
<dbReference type="GO" id="GO:0005886">
    <property type="term" value="C:plasma membrane"/>
    <property type="evidence" value="ECO:0007669"/>
    <property type="project" value="UniProtKB-SubCell"/>
</dbReference>
<proteinExistence type="predicted"/>
<keyword evidence="5 6" id="KW-0472">Membrane</keyword>
<accession>A0A078MHN7</accession>
<evidence type="ECO:0000256" key="4">
    <source>
        <dbReference type="ARBA" id="ARBA00022989"/>
    </source>
</evidence>
<evidence type="ECO:0000256" key="2">
    <source>
        <dbReference type="ARBA" id="ARBA00022475"/>
    </source>
</evidence>
<dbReference type="HOGENOM" id="CLU_393136_0_0_9"/>
<keyword evidence="4 6" id="KW-1133">Transmembrane helix</keyword>
<dbReference type="GO" id="GO:0006011">
    <property type="term" value="P:UDP-alpha-D-glucose metabolic process"/>
    <property type="evidence" value="ECO:0007669"/>
    <property type="project" value="InterPro"/>
</dbReference>
<reference evidence="7" key="1">
    <citation type="submission" date="2014-07" db="EMBL/GenBank/DDBJ databases">
        <authorList>
            <person name="Urmite Genomes Urmite Genomes"/>
        </authorList>
    </citation>
    <scope>NUCLEOTIDE SEQUENCE</scope>
    <source>
        <strain evidence="7">13S34_air</strain>
    </source>
</reference>
<dbReference type="PATRIC" id="fig|1461583.4.peg.1774"/>
<evidence type="ECO:0000256" key="6">
    <source>
        <dbReference type="SAM" id="Phobius"/>
    </source>
</evidence>
<protein>
    <submittedName>
        <fullName evidence="7">Cellulose synthase regulator protein</fullName>
    </submittedName>
</protein>
<dbReference type="PANTHER" id="PTHR39083">
    <property type="entry name" value="CYCLIC DI-GMP-BINDING PROTEIN"/>
    <property type="match status" value="1"/>
</dbReference>
<dbReference type="PANTHER" id="PTHR39083:SF1">
    <property type="entry name" value="CYCLIC DI-GMP-BINDING PROTEIN"/>
    <property type="match status" value="1"/>
</dbReference>
<name>A0A078MHN7_9BACL</name>